<dbReference type="GO" id="GO:0071479">
    <property type="term" value="P:cellular response to ionizing radiation"/>
    <property type="evidence" value="ECO:0007669"/>
    <property type="project" value="TreeGrafter"/>
</dbReference>
<dbReference type="InterPro" id="IPR007268">
    <property type="entry name" value="Rad9/Ddc1"/>
</dbReference>
<evidence type="ECO:0000313" key="2">
    <source>
        <dbReference type="EMBL" id="RPB15138.1"/>
    </source>
</evidence>
<dbReference type="PANTHER" id="PTHR15237">
    <property type="entry name" value="DNA REPAIR PROTEIN RAD9"/>
    <property type="match status" value="1"/>
</dbReference>
<dbReference type="InterPro" id="IPR046938">
    <property type="entry name" value="DNA_clamp_sf"/>
</dbReference>
<dbReference type="Gene3D" id="3.70.10.10">
    <property type="match status" value="1"/>
</dbReference>
<feature type="compositionally biased region" description="Polar residues" evidence="1">
    <location>
        <begin position="330"/>
        <end position="340"/>
    </location>
</feature>
<name>A0A3N4L080_9PEZI</name>
<dbReference type="EMBL" id="ML119114">
    <property type="protein sequence ID" value="RPB15138.1"/>
    <property type="molecule type" value="Genomic_DNA"/>
</dbReference>
<organism evidence="2 3">
    <name type="scientific">Morchella conica CCBAS932</name>
    <dbReference type="NCBI Taxonomy" id="1392247"/>
    <lineage>
        <taxon>Eukaryota</taxon>
        <taxon>Fungi</taxon>
        <taxon>Dikarya</taxon>
        <taxon>Ascomycota</taxon>
        <taxon>Pezizomycotina</taxon>
        <taxon>Pezizomycetes</taxon>
        <taxon>Pezizales</taxon>
        <taxon>Morchellaceae</taxon>
        <taxon>Morchella</taxon>
    </lineage>
</organism>
<dbReference type="AlphaFoldDB" id="A0A3N4L080"/>
<evidence type="ECO:0000256" key="1">
    <source>
        <dbReference type="SAM" id="MobiDB-lite"/>
    </source>
</evidence>
<feature type="compositionally biased region" description="Acidic residues" evidence="1">
    <location>
        <begin position="448"/>
        <end position="463"/>
    </location>
</feature>
<dbReference type="SUPFAM" id="SSF55979">
    <property type="entry name" value="DNA clamp"/>
    <property type="match status" value="1"/>
</dbReference>
<sequence length="482" mass="53818">MSSLKFVLSASASQRVHDILSCLSKFSEYVCLEARRNRFTLSALNSTKSAYGGISLSSGEFFESYSFEAIGSNESTEPPRFTCRLYSKALLAAFRQRYSDSKGSSAIDRCEVSFEDDPSRPECRILVQLVCGHGVLKTYKLTYEEVEVMAPVFDKGQAPNRWTVQARLMKEYMEHFGPKAEGLDITSNNGRAVFTSFTEKVTDGKEILKLPMHTSIALDTSGFDDWLAEDKVNVAISLKDMKAIIMHAASLNTTISTFYSEAGRPFQVTYDHEGMRCQFTLMTMTQVSNSQTFAAITRVNNRPAPGPTPLHTPGPAPRSSAPLFRAGASQRDSTQSQQAIQGDYEESYRPQTQPVQTQFQVNTLTQRILPHQSSPQAISQVPPSQHVPQGLFLPYDTEDEDSDDDDLGKGLEEWEPRLRWDSGCNDNAMPSILVVRDQIAPGIRVDEREDEKESEEEEEEEDMGPMVGPTQQVSQARGLFDF</sequence>
<dbReference type="GO" id="GO:0031573">
    <property type="term" value="P:mitotic intra-S DNA damage checkpoint signaling"/>
    <property type="evidence" value="ECO:0007669"/>
    <property type="project" value="TreeGrafter"/>
</dbReference>
<dbReference type="Proteomes" id="UP000277580">
    <property type="component" value="Unassembled WGS sequence"/>
</dbReference>
<feature type="region of interest" description="Disordered" evidence="1">
    <location>
        <begin position="299"/>
        <end position="352"/>
    </location>
</feature>
<dbReference type="InParanoid" id="A0A3N4L080"/>
<accession>A0A3N4L080</accession>
<gene>
    <name evidence="2" type="ORF">P167DRAFT_571612</name>
</gene>
<dbReference type="PANTHER" id="PTHR15237:SF0">
    <property type="entry name" value="CELL CYCLE CHECKPOINT CONTROL PROTEIN"/>
    <property type="match status" value="1"/>
</dbReference>
<dbReference type="OrthoDB" id="60092at2759"/>
<evidence type="ECO:0008006" key="4">
    <source>
        <dbReference type="Google" id="ProtNLM"/>
    </source>
</evidence>
<dbReference type="GO" id="GO:0006281">
    <property type="term" value="P:DNA repair"/>
    <property type="evidence" value="ECO:0007669"/>
    <property type="project" value="TreeGrafter"/>
</dbReference>
<keyword evidence="3" id="KW-1185">Reference proteome</keyword>
<dbReference type="GO" id="GO:0000076">
    <property type="term" value="P:DNA replication checkpoint signaling"/>
    <property type="evidence" value="ECO:0007669"/>
    <property type="project" value="TreeGrafter"/>
</dbReference>
<evidence type="ECO:0000313" key="3">
    <source>
        <dbReference type="Proteomes" id="UP000277580"/>
    </source>
</evidence>
<reference evidence="2 3" key="1">
    <citation type="journal article" date="2018" name="Nat. Ecol. Evol.">
        <title>Pezizomycetes genomes reveal the molecular basis of ectomycorrhizal truffle lifestyle.</title>
        <authorList>
            <person name="Murat C."/>
            <person name="Payen T."/>
            <person name="Noel B."/>
            <person name="Kuo A."/>
            <person name="Morin E."/>
            <person name="Chen J."/>
            <person name="Kohler A."/>
            <person name="Krizsan K."/>
            <person name="Balestrini R."/>
            <person name="Da Silva C."/>
            <person name="Montanini B."/>
            <person name="Hainaut M."/>
            <person name="Levati E."/>
            <person name="Barry K.W."/>
            <person name="Belfiori B."/>
            <person name="Cichocki N."/>
            <person name="Clum A."/>
            <person name="Dockter R.B."/>
            <person name="Fauchery L."/>
            <person name="Guy J."/>
            <person name="Iotti M."/>
            <person name="Le Tacon F."/>
            <person name="Lindquist E.A."/>
            <person name="Lipzen A."/>
            <person name="Malagnac F."/>
            <person name="Mello A."/>
            <person name="Molinier V."/>
            <person name="Miyauchi S."/>
            <person name="Poulain J."/>
            <person name="Riccioni C."/>
            <person name="Rubini A."/>
            <person name="Sitrit Y."/>
            <person name="Splivallo R."/>
            <person name="Traeger S."/>
            <person name="Wang M."/>
            <person name="Zifcakova L."/>
            <person name="Wipf D."/>
            <person name="Zambonelli A."/>
            <person name="Paolocci F."/>
            <person name="Nowrousian M."/>
            <person name="Ottonello S."/>
            <person name="Baldrian P."/>
            <person name="Spatafora J.W."/>
            <person name="Henrissat B."/>
            <person name="Nagy L.G."/>
            <person name="Aury J.M."/>
            <person name="Wincker P."/>
            <person name="Grigoriev I.V."/>
            <person name="Bonfante P."/>
            <person name="Martin F.M."/>
        </authorList>
    </citation>
    <scope>NUCLEOTIDE SEQUENCE [LARGE SCALE GENOMIC DNA]</scope>
    <source>
        <strain evidence="2 3">CCBAS932</strain>
    </source>
</reference>
<dbReference type="STRING" id="1392247.A0A3N4L080"/>
<protein>
    <recommendedName>
        <fullName evidence="4">DNA repair protein rad9</fullName>
    </recommendedName>
</protein>
<feature type="compositionally biased region" description="Pro residues" evidence="1">
    <location>
        <begin position="304"/>
        <end position="316"/>
    </location>
</feature>
<dbReference type="Pfam" id="PF04139">
    <property type="entry name" value="Rad9"/>
    <property type="match status" value="1"/>
</dbReference>
<dbReference type="GO" id="GO:0030896">
    <property type="term" value="C:checkpoint clamp complex"/>
    <property type="evidence" value="ECO:0007669"/>
    <property type="project" value="InterPro"/>
</dbReference>
<feature type="region of interest" description="Disordered" evidence="1">
    <location>
        <begin position="440"/>
        <end position="482"/>
    </location>
</feature>
<proteinExistence type="predicted"/>